<evidence type="ECO:0000313" key="7">
    <source>
        <dbReference type="EMBL" id="PTB40186.1"/>
    </source>
</evidence>
<keyword evidence="3 5" id="KW-1133">Transmembrane helix</keyword>
<evidence type="ECO:0000313" key="8">
    <source>
        <dbReference type="Proteomes" id="UP000240493"/>
    </source>
</evidence>
<feature type="transmembrane region" description="Helical" evidence="5">
    <location>
        <begin position="282"/>
        <end position="313"/>
    </location>
</feature>
<evidence type="ECO:0000256" key="5">
    <source>
        <dbReference type="SAM" id="Phobius"/>
    </source>
</evidence>
<dbReference type="PANTHER" id="PTHR31310">
    <property type="match status" value="1"/>
</dbReference>
<reference evidence="7 8" key="1">
    <citation type="submission" date="2016-07" db="EMBL/GenBank/DDBJ databases">
        <title>Multiple horizontal gene transfer events from other fungi enriched the ability of initially mycotrophic Trichoderma (Ascomycota) to feed on dead plant biomass.</title>
        <authorList>
            <consortium name="DOE Joint Genome Institute"/>
            <person name="Aerts A."/>
            <person name="Atanasova L."/>
            <person name="Chenthamara K."/>
            <person name="Zhang J."/>
            <person name="Grujic M."/>
            <person name="Henrissat B."/>
            <person name="Kuo A."/>
            <person name="Salamov A."/>
            <person name="Lipzen A."/>
            <person name="Labutti K."/>
            <person name="Barry K."/>
            <person name="Miao Y."/>
            <person name="Rahimi M.J."/>
            <person name="Shen Q."/>
            <person name="Grigoriev I.V."/>
            <person name="Kubicek C.P."/>
            <person name="Druzhinina I.S."/>
        </authorList>
    </citation>
    <scope>NUCLEOTIDE SEQUENCE [LARGE SCALE GENOMIC DNA]</scope>
    <source>
        <strain evidence="7 8">CBS 433.97</strain>
    </source>
</reference>
<feature type="transmembrane region" description="Helical" evidence="5">
    <location>
        <begin position="247"/>
        <end position="270"/>
    </location>
</feature>
<comment type="subcellular location">
    <subcellularLocation>
        <location evidence="1">Membrane</location>
        <topology evidence="1">Multi-pass membrane protein</topology>
    </subcellularLocation>
</comment>
<proteinExistence type="predicted"/>
<keyword evidence="2 5" id="KW-0812">Transmembrane</keyword>
<feature type="transmembrane region" description="Helical" evidence="5">
    <location>
        <begin position="163"/>
        <end position="183"/>
    </location>
</feature>
<keyword evidence="8" id="KW-1185">Reference proteome</keyword>
<dbReference type="Pfam" id="PF14378">
    <property type="entry name" value="PAP2_3"/>
    <property type="match status" value="1"/>
</dbReference>
<dbReference type="GO" id="GO:0016020">
    <property type="term" value="C:membrane"/>
    <property type="evidence" value="ECO:0007669"/>
    <property type="project" value="UniProtKB-SubCell"/>
</dbReference>
<name>A0A2T3Z5T5_TRIA4</name>
<dbReference type="OrthoDB" id="2566866at2759"/>
<feature type="domain" description="Inositolphosphotransferase Aur1/Ipt1" evidence="6">
    <location>
        <begin position="130"/>
        <end position="313"/>
    </location>
</feature>
<accession>A0A2T3Z5T5</accession>
<protein>
    <recommendedName>
        <fullName evidence="6">Inositolphosphotransferase Aur1/Ipt1 domain-containing protein</fullName>
    </recommendedName>
</protein>
<sequence length="346" mass="39638">MGLFKDVIEPATITLAFTAGTLINRRRLKPHQHHHHHHHRQRDIESIPECISGEKRTDVSSVERRKNKNKGSDLLVFRQLSWIFGTFPFLIEIWYWLLTYWIYQLSRAFTARAIAGYPHIYALAKEHALQLLAVERVLHIDFEQSFQAHMLANHACVMPALQYIYHSHIIVGVVFIIYTYTVLPPAVFRRIRRTIAVDNAIAFAIVSLWRCYPPRMLPPEYGFVDVLHDAAAGGQAGSVWTNNRFRLTIAAMPSLHFGTALLFGVCLARFSPHAVVRVLAPLWPAAMFVTVVATANHFVLDLVVGAVVPLLGWRWNRGVLVLKPVHDWMWSPVTHRMDLELDCYES</sequence>
<feature type="transmembrane region" description="Helical" evidence="5">
    <location>
        <begin position="74"/>
        <end position="97"/>
    </location>
</feature>
<dbReference type="InterPro" id="IPR052185">
    <property type="entry name" value="IPC_Synthase-Related"/>
</dbReference>
<gene>
    <name evidence="7" type="ORF">M441DRAFT_142196</name>
</gene>
<evidence type="ECO:0000256" key="3">
    <source>
        <dbReference type="ARBA" id="ARBA00022989"/>
    </source>
</evidence>
<evidence type="ECO:0000256" key="4">
    <source>
        <dbReference type="ARBA" id="ARBA00023136"/>
    </source>
</evidence>
<dbReference type="EMBL" id="KZ679263">
    <property type="protein sequence ID" value="PTB40186.1"/>
    <property type="molecule type" value="Genomic_DNA"/>
</dbReference>
<evidence type="ECO:0000256" key="2">
    <source>
        <dbReference type="ARBA" id="ARBA00022692"/>
    </source>
</evidence>
<dbReference type="CDD" id="cd03386">
    <property type="entry name" value="PAP2_Aur1_like"/>
    <property type="match status" value="1"/>
</dbReference>
<keyword evidence="4 5" id="KW-0472">Membrane</keyword>
<dbReference type="PANTHER" id="PTHR31310:SF16">
    <property type="entry name" value="INOSITOLPHOSPHOTRANSFERASE AUR1_IPT1 DOMAIN-CONTAINING PROTEIN"/>
    <property type="match status" value="1"/>
</dbReference>
<evidence type="ECO:0000256" key="1">
    <source>
        <dbReference type="ARBA" id="ARBA00004141"/>
    </source>
</evidence>
<organism evidence="7 8">
    <name type="scientific">Trichoderma asperellum (strain ATCC 204424 / CBS 433.97 / NBRC 101777)</name>
    <dbReference type="NCBI Taxonomy" id="1042311"/>
    <lineage>
        <taxon>Eukaryota</taxon>
        <taxon>Fungi</taxon>
        <taxon>Dikarya</taxon>
        <taxon>Ascomycota</taxon>
        <taxon>Pezizomycotina</taxon>
        <taxon>Sordariomycetes</taxon>
        <taxon>Hypocreomycetidae</taxon>
        <taxon>Hypocreales</taxon>
        <taxon>Hypocreaceae</taxon>
        <taxon>Trichoderma</taxon>
    </lineage>
</organism>
<dbReference type="InterPro" id="IPR026841">
    <property type="entry name" value="Aur1/Ipt1"/>
</dbReference>
<dbReference type="AlphaFoldDB" id="A0A2T3Z5T5"/>
<dbReference type="Proteomes" id="UP000240493">
    <property type="component" value="Unassembled WGS sequence"/>
</dbReference>
<evidence type="ECO:0000259" key="6">
    <source>
        <dbReference type="Pfam" id="PF14378"/>
    </source>
</evidence>